<organism evidence="1 2">
    <name type="scientific">Enterobacter asburiae</name>
    <dbReference type="NCBI Taxonomy" id="61645"/>
    <lineage>
        <taxon>Bacteria</taxon>
        <taxon>Pseudomonadati</taxon>
        <taxon>Pseudomonadota</taxon>
        <taxon>Gammaproteobacteria</taxon>
        <taxon>Enterobacterales</taxon>
        <taxon>Enterobacteriaceae</taxon>
        <taxon>Enterobacter</taxon>
        <taxon>Enterobacter cloacae complex</taxon>
    </lineage>
</organism>
<dbReference type="Proteomes" id="UP000255163">
    <property type="component" value="Unassembled WGS sequence"/>
</dbReference>
<protein>
    <submittedName>
        <fullName evidence="1">Uncharacterized protein</fullName>
    </submittedName>
</protein>
<accession>A0A376FDR5</accession>
<evidence type="ECO:0000313" key="1">
    <source>
        <dbReference type="EMBL" id="STD21793.1"/>
    </source>
</evidence>
<dbReference type="AlphaFoldDB" id="A0A376FDR5"/>
<proteinExistence type="predicted"/>
<name>A0A376FDR5_ENTAS</name>
<sequence length="60" mass="6515">MAFDAGPDRLGLNDYYLILSLLRTNVMKTLIKILGITGSLLLCAGAQAQPYKPDATCSRQ</sequence>
<gene>
    <name evidence="1" type="ORF">NCTC12123_02942</name>
</gene>
<evidence type="ECO:0000313" key="2">
    <source>
        <dbReference type="Proteomes" id="UP000255163"/>
    </source>
</evidence>
<reference evidence="1 2" key="1">
    <citation type="submission" date="2018-06" db="EMBL/GenBank/DDBJ databases">
        <authorList>
            <consortium name="Pathogen Informatics"/>
            <person name="Doyle S."/>
        </authorList>
    </citation>
    <scope>NUCLEOTIDE SEQUENCE [LARGE SCALE GENOMIC DNA]</scope>
    <source>
        <strain evidence="1 2">NCTC12123</strain>
    </source>
</reference>
<dbReference type="EMBL" id="UFYI01000007">
    <property type="protein sequence ID" value="STD21793.1"/>
    <property type="molecule type" value="Genomic_DNA"/>
</dbReference>